<dbReference type="AlphaFoldDB" id="A0A087VVC0"/>
<dbReference type="RefSeq" id="WP_033491208.1">
    <property type="nucleotide sequence ID" value="NZ_CP006018.1"/>
</dbReference>
<gene>
    <name evidence="8" type="primary">atpH</name>
    <name evidence="9" type="ORF">BINDI_1204</name>
</gene>
<evidence type="ECO:0000256" key="6">
    <source>
        <dbReference type="ARBA" id="ARBA00023196"/>
    </source>
</evidence>
<keyword evidence="5 8" id="KW-0472">Membrane</keyword>
<keyword evidence="6 8" id="KW-0139">CF(1)</keyword>
<dbReference type="GO" id="GO:0046933">
    <property type="term" value="F:proton-transporting ATP synthase activity, rotational mechanism"/>
    <property type="evidence" value="ECO:0007669"/>
    <property type="project" value="UniProtKB-UniRule"/>
</dbReference>
<comment type="subcellular location">
    <subcellularLocation>
        <location evidence="8">Cell membrane</location>
        <topology evidence="8">Peripheral membrane protein</topology>
    </subcellularLocation>
    <subcellularLocation>
        <location evidence="1">Membrane</location>
    </subcellularLocation>
</comment>
<evidence type="ECO:0000313" key="9">
    <source>
        <dbReference type="EMBL" id="AIC92460.1"/>
    </source>
</evidence>
<dbReference type="Pfam" id="PF00213">
    <property type="entry name" value="OSCP"/>
    <property type="match status" value="2"/>
</dbReference>
<name>A0A087VVC0_9BIFI</name>
<keyword evidence="8" id="KW-1003">Cell membrane</keyword>
<evidence type="ECO:0000256" key="8">
    <source>
        <dbReference type="HAMAP-Rule" id="MF_01416"/>
    </source>
</evidence>
<keyword evidence="7 8" id="KW-0066">ATP synthesis</keyword>
<dbReference type="Proteomes" id="UP000028569">
    <property type="component" value="Chromosome"/>
</dbReference>
<reference evidence="9 10" key="1">
    <citation type="journal article" date="2014" name="Appl. Environ. Microbiol.">
        <title>Genomic encyclopedia of type strains of the genus Bifidobacterium.</title>
        <authorList>
            <person name="Milani C."/>
            <person name="Lugli G.A."/>
            <person name="Duranti S."/>
            <person name="Turroni F."/>
            <person name="Bottacini F."/>
            <person name="Mangifesta M."/>
            <person name="Sanchez B."/>
            <person name="Viappiani A."/>
            <person name="Mancabelli L."/>
            <person name="Taminiau B."/>
            <person name="Delcenserie V."/>
            <person name="Barrangou R."/>
            <person name="Margolles A."/>
            <person name="van Sinderen D."/>
            <person name="Ventura M."/>
        </authorList>
    </citation>
    <scope>NUCLEOTIDE SEQUENCE [LARGE SCALE GENOMIC DNA]</scope>
    <source>
        <strain evidence="9 10">LMG 11587</strain>
    </source>
</reference>
<dbReference type="PROSITE" id="PS00389">
    <property type="entry name" value="ATPASE_DELTA"/>
    <property type="match status" value="1"/>
</dbReference>
<dbReference type="GO" id="GO:0045259">
    <property type="term" value="C:proton-transporting ATP synthase complex"/>
    <property type="evidence" value="ECO:0007669"/>
    <property type="project" value="UniProtKB-KW"/>
</dbReference>
<protein>
    <recommendedName>
        <fullName evidence="8">ATP synthase subunit delta</fullName>
    </recommendedName>
    <alternativeName>
        <fullName evidence="8">ATP synthase F(1) sector subunit delta</fullName>
    </alternativeName>
    <alternativeName>
        <fullName evidence="8">F-type ATPase subunit delta</fullName>
        <shortName evidence="8">F-ATPase subunit delta</shortName>
    </alternativeName>
</protein>
<keyword evidence="3 8" id="KW-0375">Hydrogen ion transport</keyword>
<evidence type="ECO:0000256" key="5">
    <source>
        <dbReference type="ARBA" id="ARBA00023136"/>
    </source>
</evidence>
<comment type="function">
    <text evidence="8">F(1)F(0) ATP synthase produces ATP from ADP in the presence of a proton or sodium gradient. F-type ATPases consist of two structural domains, F(1) containing the extramembraneous catalytic core and F(0) containing the membrane proton channel, linked together by a central stalk and a peripheral stalk. During catalysis, ATP synthesis in the catalytic domain of F(1) is coupled via a rotary mechanism of the central stalk subunits to proton translocation.</text>
</comment>
<evidence type="ECO:0000256" key="3">
    <source>
        <dbReference type="ARBA" id="ARBA00022781"/>
    </source>
</evidence>
<keyword evidence="4 8" id="KW-0406">Ion transport</keyword>
<evidence type="ECO:0000256" key="1">
    <source>
        <dbReference type="ARBA" id="ARBA00004370"/>
    </source>
</evidence>
<dbReference type="OrthoDB" id="5242917at2"/>
<comment type="similarity">
    <text evidence="8">Belongs to the ATPase delta chain family.</text>
</comment>
<evidence type="ECO:0000256" key="2">
    <source>
        <dbReference type="ARBA" id="ARBA00022448"/>
    </source>
</evidence>
<accession>A0A087VVC0</accession>
<dbReference type="HAMAP" id="MF_01416">
    <property type="entry name" value="ATP_synth_delta_bact"/>
    <property type="match status" value="1"/>
</dbReference>
<proteinExistence type="inferred from homology"/>
<evidence type="ECO:0000256" key="7">
    <source>
        <dbReference type="ARBA" id="ARBA00023310"/>
    </source>
</evidence>
<dbReference type="KEGG" id="bii:BINDI_1204"/>
<dbReference type="GO" id="GO:0005886">
    <property type="term" value="C:plasma membrane"/>
    <property type="evidence" value="ECO:0007669"/>
    <property type="project" value="UniProtKB-SubCell"/>
</dbReference>
<keyword evidence="2 8" id="KW-0813">Transport</keyword>
<organism evidence="9 10">
    <name type="scientific">Bifidobacterium [indicum] DSM 20214 = LMG 11587</name>
    <dbReference type="NCBI Taxonomy" id="1341694"/>
    <lineage>
        <taxon>Bacteria</taxon>
        <taxon>Bacillati</taxon>
        <taxon>Actinomycetota</taxon>
        <taxon>Actinomycetes</taxon>
        <taxon>Bifidobacteriales</taxon>
        <taxon>Bifidobacteriaceae</taxon>
        <taxon>Bifidobacterium</taxon>
    </lineage>
</organism>
<dbReference type="PANTHER" id="PTHR11910">
    <property type="entry name" value="ATP SYNTHASE DELTA CHAIN"/>
    <property type="match status" value="1"/>
</dbReference>
<dbReference type="NCBIfam" id="NF009967">
    <property type="entry name" value="PRK13430.1"/>
    <property type="match status" value="1"/>
</dbReference>
<comment type="function">
    <text evidence="8">This protein is part of the stalk that links CF(0) to CF(1). It either transmits conformational changes from CF(0) to CF(1) or is implicated in proton conduction.</text>
</comment>
<keyword evidence="10" id="KW-1185">Reference proteome</keyword>
<dbReference type="HOGENOM" id="CLU_088880_0_0_11"/>
<dbReference type="InterPro" id="IPR000711">
    <property type="entry name" value="ATPase_OSCP/dsu"/>
</dbReference>
<evidence type="ECO:0000256" key="4">
    <source>
        <dbReference type="ARBA" id="ARBA00023065"/>
    </source>
</evidence>
<dbReference type="InterPro" id="IPR020781">
    <property type="entry name" value="ATPase_OSCP/d_CS"/>
</dbReference>
<sequence length="275" mass="30377">MRGETSLASDKETRDKYAPRLKSKGEDALRVATELYAFVNLLDANKTLERALTDPSRSAADKQQVIDLILGQEADPLTVDILHDLVAHQWSRIAHIANAAEDLSVDATAYYADALGITNQVAGELAEIHSALLGMPLVLFRLSDEYGRPEARVNLLKSLLDEQDMHPVTEQLALNATQDLRGRRFPDTVMWLVDRFSEHMDQVMVTVTTAVPMSDEQSSRIQDVYGRKLGKPVHINSVVDPSVLGGMKVQYGSVSTDGTVATQLKHLRRRMTTAG</sequence>
<evidence type="ECO:0000313" key="10">
    <source>
        <dbReference type="Proteomes" id="UP000028569"/>
    </source>
</evidence>
<dbReference type="EMBL" id="CP006018">
    <property type="protein sequence ID" value="AIC92460.1"/>
    <property type="molecule type" value="Genomic_DNA"/>
</dbReference>